<feature type="transmembrane region" description="Helical" evidence="1">
    <location>
        <begin position="63"/>
        <end position="82"/>
    </location>
</feature>
<dbReference type="InterPro" id="IPR037185">
    <property type="entry name" value="EmrE-like"/>
</dbReference>
<dbReference type="SUPFAM" id="SSF103481">
    <property type="entry name" value="Multidrug resistance efflux transporter EmrE"/>
    <property type="match status" value="2"/>
</dbReference>
<dbReference type="PANTHER" id="PTHR22911:SF79">
    <property type="entry name" value="MOBA-LIKE NTP TRANSFERASE DOMAIN-CONTAINING PROTEIN"/>
    <property type="match status" value="1"/>
</dbReference>
<feature type="transmembrane region" description="Helical" evidence="1">
    <location>
        <begin position="207"/>
        <end position="225"/>
    </location>
</feature>
<dbReference type="OrthoDB" id="9150437at2"/>
<feature type="transmembrane region" description="Helical" evidence="1">
    <location>
        <begin position="32"/>
        <end position="51"/>
    </location>
</feature>
<feature type="transmembrane region" description="Helical" evidence="1">
    <location>
        <begin position="88"/>
        <end position="109"/>
    </location>
</feature>
<reference evidence="3 4" key="1">
    <citation type="submission" date="2019-07" db="EMBL/GenBank/DDBJ databases">
        <title>Genomic Encyclopedia of Archaeal and Bacterial Type Strains, Phase II (KMG-II): from individual species to whole genera.</title>
        <authorList>
            <person name="Goeker M."/>
        </authorList>
    </citation>
    <scope>NUCLEOTIDE SEQUENCE [LARGE SCALE GENOMIC DNA]</scope>
    <source>
        <strain evidence="3 4">DSM 18850</strain>
    </source>
</reference>
<keyword evidence="1" id="KW-0472">Membrane</keyword>
<dbReference type="InterPro" id="IPR000620">
    <property type="entry name" value="EamA_dom"/>
</dbReference>
<proteinExistence type="predicted"/>
<comment type="caution">
    <text evidence="3">The sequence shown here is derived from an EMBL/GenBank/DDBJ whole genome shotgun (WGS) entry which is preliminary data.</text>
</comment>
<keyword evidence="1" id="KW-1133">Transmembrane helix</keyword>
<feature type="domain" description="EamA" evidence="2">
    <location>
        <begin position="5"/>
        <end position="133"/>
    </location>
</feature>
<evidence type="ECO:0000313" key="3">
    <source>
        <dbReference type="EMBL" id="TYP89326.1"/>
    </source>
</evidence>
<feature type="transmembrane region" description="Helical" evidence="1">
    <location>
        <begin position="116"/>
        <end position="135"/>
    </location>
</feature>
<organism evidence="3 4">
    <name type="scientific">Sphingobacterium allocomposti</name>
    <dbReference type="NCBI Taxonomy" id="415956"/>
    <lineage>
        <taxon>Bacteria</taxon>
        <taxon>Pseudomonadati</taxon>
        <taxon>Bacteroidota</taxon>
        <taxon>Sphingobacteriia</taxon>
        <taxon>Sphingobacteriales</taxon>
        <taxon>Sphingobacteriaceae</taxon>
        <taxon>Sphingobacterium</taxon>
    </lineage>
</organism>
<feature type="transmembrane region" description="Helical" evidence="1">
    <location>
        <begin position="141"/>
        <end position="159"/>
    </location>
</feature>
<sequence>MQKSYLQLHIAVLFLGLSPVLGKLITLNEGLLTWYRVAFSAIILFFVLRFSKVEKRLRFSEKVAIGSVGVLVALSWVFFFAGIKYSNISVGVVCYCIASFFTAVLEPLMTKTRFRLSQLLLSALTILGIALIFSFDTSYRLGIALGIISPLFYSLYSIYNKQLAGRYDSRLINYYQMVGGTIGLGVLLPIYLYIFPARQLIPDFRDSIYLMLLSAFCTVLVYVLLTQALKNISAFTANLSMNLEPIYAIIVAFIFFNESQQVNGSFYAGLFFVVLSVILQTVISVAGGTK</sequence>
<dbReference type="RefSeq" id="WP_148910112.1">
    <property type="nucleotide sequence ID" value="NZ_VNHX01000028.1"/>
</dbReference>
<dbReference type="Proteomes" id="UP000325105">
    <property type="component" value="Unassembled WGS sequence"/>
</dbReference>
<evidence type="ECO:0000256" key="1">
    <source>
        <dbReference type="SAM" id="Phobius"/>
    </source>
</evidence>
<name>A0A5S5D2F9_9SPHI</name>
<feature type="transmembrane region" description="Helical" evidence="1">
    <location>
        <begin position="237"/>
        <end position="256"/>
    </location>
</feature>
<evidence type="ECO:0000259" key="2">
    <source>
        <dbReference type="Pfam" id="PF00892"/>
    </source>
</evidence>
<protein>
    <submittedName>
        <fullName evidence="3">Threonine/homoserine efflux transporter RhtA</fullName>
    </submittedName>
</protein>
<dbReference type="AlphaFoldDB" id="A0A5S5D2F9"/>
<accession>A0A5S5D2F9</accession>
<feature type="transmembrane region" description="Helical" evidence="1">
    <location>
        <begin position="171"/>
        <end position="195"/>
    </location>
</feature>
<keyword evidence="1" id="KW-0812">Transmembrane</keyword>
<dbReference type="EMBL" id="VNHX01000028">
    <property type="protein sequence ID" value="TYP89326.1"/>
    <property type="molecule type" value="Genomic_DNA"/>
</dbReference>
<dbReference type="PANTHER" id="PTHR22911">
    <property type="entry name" value="ACYL-MALONYL CONDENSING ENZYME-RELATED"/>
    <property type="match status" value="1"/>
</dbReference>
<dbReference type="Pfam" id="PF00892">
    <property type="entry name" value="EamA"/>
    <property type="match status" value="2"/>
</dbReference>
<feature type="transmembrane region" description="Helical" evidence="1">
    <location>
        <begin position="268"/>
        <end position="288"/>
    </location>
</feature>
<dbReference type="GO" id="GO:0016020">
    <property type="term" value="C:membrane"/>
    <property type="evidence" value="ECO:0007669"/>
    <property type="project" value="InterPro"/>
</dbReference>
<evidence type="ECO:0000313" key="4">
    <source>
        <dbReference type="Proteomes" id="UP000325105"/>
    </source>
</evidence>
<keyword evidence="4" id="KW-1185">Reference proteome</keyword>
<gene>
    <name evidence="3" type="ORF">BC792_12845</name>
</gene>
<feature type="domain" description="EamA" evidence="2">
    <location>
        <begin position="141"/>
        <end position="279"/>
    </location>
</feature>